<protein>
    <recommendedName>
        <fullName evidence="6">Queuine tRNA-ribosyltransferase catalytic subunit 1</fullName>
        <ecNumber evidence="6">2.4.2.64</ecNumber>
    </recommendedName>
    <alternativeName>
        <fullName evidence="6">Guanine insertion enzyme</fullName>
    </alternativeName>
    <alternativeName>
        <fullName evidence="6">tRNA-guanine transglycosylase</fullName>
    </alternativeName>
</protein>
<dbReference type="Pfam" id="PF01702">
    <property type="entry name" value="TGT"/>
    <property type="match status" value="1"/>
</dbReference>
<evidence type="ECO:0000256" key="6">
    <source>
        <dbReference type="HAMAP-Rule" id="MF_03218"/>
    </source>
</evidence>
<dbReference type="GO" id="GO:0046872">
    <property type="term" value="F:metal ion binding"/>
    <property type="evidence" value="ECO:0007669"/>
    <property type="project" value="UniProtKB-KW"/>
</dbReference>
<keyword evidence="1 6" id="KW-0328">Glycosyltransferase</keyword>
<evidence type="ECO:0000256" key="2">
    <source>
        <dbReference type="ARBA" id="ARBA00022679"/>
    </source>
</evidence>
<comment type="subunit">
    <text evidence="6">Heterodimer of a catalytic subunit and an accessory subunit.</text>
</comment>
<dbReference type="AlphaFoldDB" id="A0A835YSH0"/>
<keyword evidence="2 6" id="KW-0808">Transferase</keyword>
<sequence length="462" mass="49784">MEAVDREVRHHSQQHDIDCHHQHQQQHYFQPEGAVPIYTDASPALCFYVHAEHECRARAGTLHLPHGPVRTPLFMPVGTKAVIKGMLSSQLMVPALSPEIILANTYHCALEPGTDLLEEFGGLHEFMNWKGNLLTDSGGFQMVSLLKLAVITEEGVTFKSPMDGTPMLLTPEESIAHQNRIGSDIIMQLDDVVSSVANDDARFAEAAARSVRWLDRCVAAHARPRQQSLFAIVQGGLDTSHGGLREQCLEAMIGRNMPGYAIGGMAGGEEKDVFWRVVAQACDALPPGKPRYLMGVGYPLDLVVCTALGCDMFDCVYPTRTARFGVALVPGPTGLLRLRGREALGETGPIQEGCPCAACAGGFGRARLAQLLRGAALGCQLVTAHNLCFVLHLMRSMRAALLAGTFPAFVRSFVQTHFEGSAGGVPAWVCDALSHAGISLTSQTACEHVTEASAHRMCPSGD</sequence>
<feature type="domain" description="tRNA-guanine(15) transglycosylase-like" evidence="7">
    <location>
        <begin position="56"/>
        <end position="418"/>
    </location>
</feature>
<dbReference type="EC" id="2.4.2.64" evidence="6"/>
<feature type="binding site" evidence="6">
    <location>
        <position position="354"/>
    </location>
    <ligand>
        <name>Zn(2+)</name>
        <dbReference type="ChEBI" id="CHEBI:29105"/>
    </ligand>
</feature>
<proteinExistence type="inferred from homology"/>
<feature type="active site" description="Proton acceptor" evidence="6">
    <location>
        <position position="136"/>
    </location>
</feature>
<name>A0A835YSH0_9STRA</name>
<feature type="binding site" evidence="6">
    <location>
        <position position="264"/>
    </location>
    <ligand>
        <name>substrate</name>
    </ligand>
</feature>
<feature type="binding site" evidence="6">
    <location>
        <position position="356"/>
    </location>
    <ligand>
        <name>Zn(2+)</name>
        <dbReference type="ChEBI" id="CHEBI:29105"/>
    </ligand>
</feature>
<feature type="region of interest" description="RNA binding; important for wobble base 34 recognition" evidence="6">
    <location>
        <begin position="319"/>
        <end position="323"/>
    </location>
</feature>
<keyword evidence="3 6" id="KW-0819">tRNA processing</keyword>
<evidence type="ECO:0000256" key="1">
    <source>
        <dbReference type="ARBA" id="ARBA00022676"/>
    </source>
</evidence>
<organism evidence="8 9">
    <name type="scientific">Tribonema minus</name>
    <dbReference type="NCBI Taxonomy" id="303371"/>
    <lineage>
        <taxon>Eukaryota</taxon>
        <taxon>Sar</taxon>
        <taxon>Stramenopiles</taxon>
        <taxon>Ochrophyta</taxon>
        <taxon>PX clade</taxon>
        <taxon>Xanthophyceae</taxon>
        <taxon>Tribonematales</taxon>
        <taxon>Tribonemataceae</taxon>
        <taxon>Tribonema</taxon>
    </lineage>
</organism>
<keyword evidence="6" id="KW-0963">Cytoplasm</keyword>
<feature type="binding site" evidence="6">
    <location>
        <position position="190"/>
    </location>
    <ligand>
        <name>substrate</name>
    </ligand>
</feature>
<dbReference type="Proteomes" id="UP000664859">
    <property type="component" value="Unassembled WGS sequence"/>
</dbReference>
<evidence type="ECO:0000313" key="9">
    <source>
        <dbReference type="Proteomes" id="UP000664859"/>
    </source>
</evidence>
<dbReference type="InterPro" id="IPR002616">
    <property type="entry name" value="tRNA_ribo_trans-like"/>
</dbReference>
<dbReference type="EMBL" id="JAFCMP010000512">
    <property type="protein sequence ID" value="KAG5178790.1"/>
    <property type="molecule type" value="Genomic_DNA"/>
</dbReference>
<evidence type="ECO:0000256" key="5">
    <source>
        <dbReference type="ARBA" id="ARBA00022833"/>
    </source>
</evidence>
<evidence type="ECO:0000313" key="8">
    <source>
        <dbReference type="EMBL" id="KAG5178790.1"/>
    </source>
</evidence>
<evidence type="ECO:0000256" key="3">
    <source>
        <dbReference type="ARBA" id="ARBA00022694"/>
    </source>
</evidence>
<dbReference type="PANTHER" id="PTHR43530:SF1">
    <property type="entry name" value="QUEUINE TRNA-RIBOSYLTRANSFERASE CATALYTIC SUBUNIT 1"/>
    <property type="match status" value="1"/>
</dbReference>
<comment type="caution">
    <text evidence="8">The sequence shown here is derived from an EMBL/GenBank/DDBJ whole genome shotgun (WGS) entry which is preliminary data.</text>
</comment>
<gene>
    <name evidence="8" type="ORF">JKP88DRAFT_328516</name>
</gene>
<dbReference type="NCBIfam" id="TIGR00449">
    <property type="entry name" value="tgt_general"/>
    <property type="match status" value="1"/>
</dbReference>
<dbReference type="Gene3D" id="3.20.20.105">
    <property type="entry name" value="Queuine tRNA-ribosyltransferase-like"/>
    <property type="match status" value="1"/>
</dbReference>
<dbReference type="NCBIfam" id="TIGR00430">
    <property type="entry name" value="Q_tRNA_tgt"/>
    <property type="match status" value="1"/>
</dbReference>
<dbReference type="OrthoDB" id="10249838at2759"/>
<dbReference type="SUPFAM" id="SSF51713">
    <property type="entry name" value="tRNA-guanine transglycosylase"/>
    <property type="match status" value="1"/>
</dbReference>
<feature type="active site" description="Nucleophile" evidence="6">
    <location>
        <position position="314"/>
    </location>
</feature>
<comment type="function">
    <text evidence="6">Catalytic subunit of the queuine tRNA-ribosyltransferase (TGT) that catalyzes the base-exchange of a guanine (G) residue with queuine (Q) at position 34 (anticodon wobble position) in tRNAs with GU(N) anticodons (tRNA-Asp, -Asn, -His and -Tyr), resulting in the hypermodified nucleoside queuosine (7-(((4,5-cis-dihydroxy-2-cyclopenten-1-yl)amino)methyl)-7-deazaguanosine). Catalysis occurs through a double-displacement mechanism. The nucleophile active site attacks the C1' of nucleotide 34 to detach the guanine base from the RNA, forming a covalent enzyme-RNA intermediate. The proton acceptor active site deprotonates the incoming queuine, allowing a nucleophilic attack on the C1' of the ribose to form the product.</text>
</comment>
<reference evidence="8" key="1">
    <citation type="submission" date="2021-02" db="EMBL/GenBank/DDBJ databases">
        <title>First Annotated Genome of the Yellow-green Alga Tribonema minus.</title>
        <authorList>
            <person name="Mahan K.M."/>
        </authorList>
    </citation>
    <scope>NUCLEOTIDE SEQUENCE</scope>
    <source>
        <strain evidence="8">UTEX B ZZ1240</strain>
    </source>
</reference>
<feature type="region of interest" description="RNA binding" evidence="6">
    <location>
        <begin position="295"/>
        <end position="301"/>
    </location>
</feature>
<accession>A0A835YSH0</accession>
<dbReference type="HAMAP" id="MF_00168">
    <property type="entry name" value="Q_tRNA_Tgt"/>
    <property type="match status" value="1"/>
</dbReference>
<dbReference type="InterPro" id="IPR004803">
    <property type="entry name" value="TGT"/>
</dbReference>
<evidence type="ECO:0000259" key="7">
    <source>
        <dbReference type="Pfam" id="PF01702"/>
    </source>
</evidence>
<dbReference type="GO" id="GO:0006400">
    <property type="term" value="P:tRNA modification"/>
    <property type="evidence" value="ECO:0007669"/>
    <property type="project" value="InterPro"/>
</dbReference>
<evidence type="ECO:0000256" key="4">
    <source>
        <dbReference type="ARBA" id="ARBA00022723"/>
    </source>
</evidence>
<comment type="catalytic activity">
    <reaction evidence="6">
        <text>guanosine(34) in tRNA + queuine = queuosine(34) in tRNA + guanine</text>
        <dbReference type="Rhea" id="RHEA:16633"/>
        <dbReference type="Rhea" id="RHEA-COMP:10341"/>
        <dbReference type="Rhea" id="RHEA-COMP:18571"/>
        <dbReference type="ChEBI" id="CHEBI:16235"/>
        <dbReference type="ChEBI" id="CHEBI:17433"/>
        <dbReference type="ChEBI" id="CHEBI:74269"/>
        <dbReference type="ChEBI" id="CHEBI:194431"/>
        <dbReference type="EC" id="2.4.2.64"/>
    </reaction>
</comment>
<comment type="subcellular location">
    <subcellularLocation>
        <location evidence="6">Cytoplasm</location>
    </subcellularLocation>
</comment>
<feature type="binding site" evidence="6">
    <location>
        <position position="359"/>
    </location>
    <ligand>
        <name>Zn(2+)</name>
        <dbReference type="ChEBI" id="CHEBI:29105"/>
    </ligand>
</feature>
<keyword evidence="4 6" id="KW-0479">Metal-binding</keyword>
<comment type="cofactor">
    <cofactor evidence="6">
        <name>Zn(2+)</name>
        <dbReference type="ChEBI" id="CHEBI:29105"/>
    </cofactor>
</comment>
<keyword evidence="5 6" id="KW-0862">Zinc</keyword>
<feature type="binding site" evidence="6">
    <location>
        <begin position="136"/>
        <end position="140"/>
    </location>
    <ligand>
        <name>substrate</name>
    </ligand>
</feature>
<dbReference type="GO" id="GO:0005829">
    <property type="term" value="C:cytosol"/>
    <property type="evidence" value="ECO:0007669"/>
    <property type="project" value="TreeGrafter"/>
</dbReference>
<comment type="similarity">
    <text evidence="6">Belongs to the queuine tRNA-ribosyltransferase family.</text>
</comment>
<dbReference type="PANTHER" id="PTHR43530">
    <property type="entry name" value="QUEUINE TRNA-RIBOSYLTRANSFERASE CATALYTIC SUBUNIT 1"/>
    <property type="match status" value="1"/>
</dbReference>
<dbReference type="InterPro" id="IPR036511">
    <property type="entry name" value="TGT-like_sf"/>
</dbReference>
<feature type="binding site" evidence="6">
    <location>
        <position position="234"/>
    </location>
    <ligand>
        <name>substrate</name>
    </ligand>
</feature>
<keyword evidence="9" id="KW-1185">Reference proteome</keyword>
<feature type="binding site" evidence="6">
    <location>
        <position position="385"/>
    </location>
    <ligand>
        <name>Zn(2+)</name>
        <dbReference type="ChEBI" id="CHEBI:29105"/>
    </ligand>
</feature>
<dbReference type="GO" id="GO:0008479">
    <property type="term" value="F:tRNA-guanosine(34) queuine transglycosylase activity"/>
    <property type="evidence" value="ECO:0007669"/>
    <property type="project" value="UniProtKB-UniRule"/>
</dbReference>